<reference evidence="4" key="2">
    <citation type="journal article" date="2021" name="PeerJ">
        <title>Extensive microbial diversity within the chicken gut microbiome revealed by metagenomics and culture.</title>
        <authorList>
            <person name="Gilroy R."/>
            <person name="Ravi A."/>
            <person name="Getino M."/>
            <person name="Pursley I."/>
            <person name="Horton D.L."/>
            <person name="Alikhan N.F."/>
            <person name="Baker D."/>
            <person name="Gharbi K."/>
            <person name="Hall N."/>
            <person name="Watson M."/>
            <person name="Adriaenssens E.M."/>
            <person name="Foster-Nyarko E."/>
            <person name="Jarju S."/>
            <person name="Secka A."/>
            <person name="Antonio M."/>
            <person name="Oren A."/>
            <person name="Chaudhuri R.R."/>
            <person name="La Ragione R."/>
            <person name="Hildebrand F."/>
            <person name="Pallen M.J."/>
        </authorList>
    </citation>
    <scope>NUCLEOTIDE SEQUENCE</scope>
    <source>
        <strain evidence="4">ChiSjej4B22-8349</strain>
    </source>
</reference>
<dbReference type="Proteomes" id="UP000824130">
    <property type="component" value="Unassembled WGS sequence"/>
</dbReference>
<dbReference type="GO" id="GO:0005737">
    <property type="term" value="C:cytoplasm"/>
    <property type="evidence" value="ECO:0007669"/>
    <property type="project" value="TreeGrafter"/>
</dbReference>
<reference evidence="4" key="1">
    <citation type="submission" date="2020-10" db="EMBL/GenBank/DDBJ databases">
        <authorList>
            <person name="Gilroy R."/>
        </authorList>
    </citation>
    <scope>NUCLEOTIDE SEQUENCE</scope>
    <source>
        <strain evidence="4">ChiSjej4B22-8349</strain>
    </source>
</reference>
<accession>A0A9D1N793</accession>
<dbReference type="CDD" id="cd04301">
    <property type="entry name" value="NAT_SF"/>
    <property type="match status" value="1"/>
</dbReference>
<evidence type="ECO:0000256" key="1">
    <source>
        <dbReference type="ARBA" id="ARBA00022679"/>
    </source>
</evidence>
<keyword evidence="2" id="KW-0012">Acyltransferase</keyword>
<dbReference type="Pfam" id="PF13508">
    <property type="entry name" value="Acetyltransf_7"/>
    <property type="match status" value="1"/>
</dbReference>
<evidence type="ECO:0000313" key="5">
    <source>
        <dbReference type="Proteomes" id="UP000824130"/>
    </source>
</evidence>
<dbReference type="PANTHER" id="PTHR43626:SF4">
    <property type="entry name" value="GCN5-RELATED N-ACETYLTRANSFERASE 2, CHLOROPLASTIC"/>
    <property type="match status" value="1"/>
</dbReference>
<gene>
    <name evidence="4" type="ORF">IAD25_04280</name>
</gene>
<dbReference type="InterPro" id="IPR045039">
    <property type="entry name" value="NSI-like"/>
</dbReference>
<dbReference type="SUPFAM" id="SSF55729">
    <property type="entry name" value="Acyl-CoA N-acyltransferases (Nat)"/>
    <property type="match status" value="1"/>
</dbReference>
<comment type="caution">
    <text evidence="4">The sequence shown here is derived from an EMBL/GenBank/DDBJ whole genome shotgun (WGS) entry which is preliminary data.</text>
</comment>
<dbReference type="AlphaFoldDB" id="A0A9D1N793"/>
<dbReference type="Gene3D" id="3.40.630.30">
    <property type="match status" value="1"/>
</dbReference>
<organism evidence="4 5">
    <name type="scientific">Candidatus Allocopromorpha excrementipullorum</name>
    <dbReference type="NCBI Taxonomy" id="2840743"/>
    <lineage>
        <taxon>Bacteria</taxon>
        <taxon>Bacillati</taxon>
        <taxon>Bacillota</taxon>
        <taxon>Clostridia</taxon>
        <taxon>Eubacteriales</taxon>
        <taxon>Eubacteriaceae</taxon>
        <taxon>Eubacteriaceae incertae sedis</taxon>
        <taxon>Candidatus Allocopromorpha</taxon>
    </lineage>
</organism>
<evidence type="ECO:0000313" key="4">
    <source>
        <dbReference type="EMBL" id="HIU95911.1"/>
    </source>
</evidence>
<feature type="domain" description="N-acetyltransferase" evidence="3">
    <location>
        <begin position="1"/>
        <end position="137"/>
    </location>
</feature>
<dbReference type="InterPro" id="IPR000182">
    <property type="entry name" value="GNAT_dom"/>
</dbReference>
<evidence type="ECO:0000256" key="2">
    <source>
        <dbReference type="ARBA" id="ARBA00023315"/>
    </source>
</evidence>
<keyword evidence="1" id="KW-0808">Transferase</keyword>
<evidence type="ECO:0000259" key="3">
    <source>
        <dbReference type="PROSITE" id="PS51186"/>
    </source>
</evidence>
<dbReference type="InterPro" id="IPR016181">
    <property type="entry name" value="Acyl_CoA_acyltransferase"/>
</dbReference>
<proteinExistence type="predicted"/>
<name>A0A9D1N793_9FIRM</name>
<dbReference type="PROSITE" id="PS51186">
    <property type="entry name" value="GNAT"/>
    <property type="match status" value="1"/>
</dbReference>
<dbReference type="EMBL" id="DVOB01000094">
    <property type="protein sequence ID" value="HIU95911.1"/>
    <property type="molecule type" value="Genomic_DNA"/>
</dbReference>
<dbReference type="PANTHER" id="PTHR43626">
    <property type="entry name" value="ACYL-COA N-ACYLTRANSFERASE"/>
    <property type="match status" value="1"/>
</dbReference>
<protein>
    <submittedName>
        <fullName evidence="4">GNAT family N-acetyltransferase</fullName>
    </submittedName>
</protein>
<sequence length="138" mass="15226">MIEYGNEISADEYNSLRKSVGWKELDAAQARRGLDNSMLVVVARRDGEAVGSARVIGDGGYMYLIADVMVRPDCQRLGVGKAMLVRINEWLEMVGKDGLCVMANLMATKGNEGFYEKLGFTSRPNEEMGAGMVKWINP</sequence>
<dbReference type="GO" id="GO:0008080">
    <property type="term" value="F:N-acetyltransferase activity"/>
    <property type="evidence" value="ECO:0007669"/>
    <property type="project" value="InterPro"/>
</dbReference>